<evidence type="ECO:0000313" key="1">
    <source>
        <dbReference type="Proteomes" id="UP000887566"/>
    </source>
</evidence>
<protein>
    <submittedName>
        <fullName evidence="2">Uncharacterized protein</fullName>
    </submittedName>
</protein>
<organism evidence="1 2">
    <name type="scientific">Plectus sambesii</name>
    <dbReference type="NCBI Taxonomy" id="2011161"/>
    <lineage>
        <taxon>Eukaryota</taxon>
        <taxon>Metazoa</taxon>
        <taxon>Ecdysozoa</taxon>
        <taxon>Nematoda</taxon>
        <taxon>Chromadorea</taxon>
        <taxon>Plectida</taxon>
        <taxon>Plectina</taxon>
        <taxon>Plectoidea</taxon>
        <taxon>Plectidae</taxon>
        <taxon>Plectus</taxon>
    </lineage>
</organism>
<dbReference type="WBParaSite" id="PSAMB.scaffold1287size33364.g12103.t1">
    <property type="protein sequence ID" value="PSAMB.scaffold1287size33364.g12103.t1"/>
    <property type="gene ID" value="PSAMB.scaffold1287size33364.g12103"/>
</dbReference>
<dbReference type="AlphaFoldDB" id="A0A914UVB4"/>
<evidence type="ECO:0000313" key="2">
    <source>
        <dbReference type="WBParaSite" id="PSAMB.scaffold1287size33364.g12103.t1"/>
    </source>
</evidence>
<dbReference type="Proteomes" id="UP000887566">
    <property type="component" value="Unplaced"/>
</dbReference>
<reference evidence="2" key="1">
    <citation type="submission" date="2022-11" db="UniProtKB">
        <authorList>
            <consortium name="WormBaseParasite"/>
        </authorList>
    </citation>
    <scope>IDENTIFICATION</scope>
</reference>
<proteinExistence type="predicted"/>
<accession>A0A914UVB4</accession>
<name>A0A914UVB4_9BILA</name>
<keyword evidence="1" id="KW-1185">Reference proteome</keyword>
<sequence>MPPQVPTLLAIPPPQRSACLRPRALLQPLKGVHLRRLVLYYPSLVRALLLQESIPYPLLLQTLLKEERWRHLRRLLRITIRIMRIVNRMEVLSSGFPMSLWRVR</sequence>